<comment type="similarity">
    <text evidence="2 6">Belongs to the sodium:solute symporter (SSF) (TC 2.A.21) family.</text>
</comment>
<feature type="transmembrane region" description="Helical" evidence="7">
    <location>
        <begin position="127"/>
        <end position="152"/>
    </location>
</feature>
<feature type="transmembrane region" description="Helical" evidence="7">
    <location>
        <begin position="94"/>
        <end position="115"/>
    </location>
</feature>
<dbReference type="Gene3D" id="1.20.1730.10">
    <property type="entry name" value="Sodium/glucose cotransporter"/>
    <property type="match status" value="1"/>
</dbReference>
<feature type="transmembrane region" description="Helical" evidence="7">
    <location>
        <begin position="501"/>
        <end position="520"/>
    </location>
</feature>
<dbReference type="NCBIfam" id="TIGR00813">
    <property type="entry name" value="sss"/>
    <property type="match status" value="1"/>
</dbReference>
<feature type="transmembrane region" description="Helical" evidence="7">
    <location>
        <begin position="442"/>
        <end position="461"/>
    </location>
</feature>
<feature type="transmembrane region" description="Helical" evidence="7">
    <location>
        <begin position="183"/>
        <end position="203"/>
    </location>
</feature>
<dbReference type="GO" id="GO:0005412">
    <property type="term" value="F:D-glucose:sodium symporter activity"/>
    <property type="evidence" value="ECO:0007669"/>
    <property type="project" value="TreeGrafter"/>
</dbReference>
<feature type="transmembrane region" description="Helical" evidence="7">
    <location>
        <begin position="401"/>
        <end position="430"/>
    </location>
</feature>
<comment type="subcellular location">
    <subcellularLocation>
        <location evidence="1">Membrane</location>
        <topology evidence="1">Multi-pass membrane protein</topology>
    </subcellularLocation>
</comment>
<name>A0A0R3WZ79_HYDTA</name>
<dbReference type="PANTHER" id="PTHR11819:SF195">
    <property type="entry name" value="SODIUM_GLUCOSE COTRANSPORTER 4"/>
    <property type="match status" value="1"/>
</dbReference>
<reference evidence="8 9" key="2">
    <citation type="submission" date="2018-11" db="EMBL/GenBank/DDBJ databases">
        <authorList>
            <consortium name="Pathogen Informatics"/>
        </authorList>
    </citation>
    <scope>NUCLEOTIDE SEQUENCE [LARGE SCALE GENOMIC DNA]</scope>
</reference>
<feature type="transmembrane region" description="Helical" evidence="7">
    <location>
        <begin position="333"/>
        <end position="354"/>
    </location>
</feature>
<dbReference type="Proteomes" id="UP000274429">
    <property type="component" value="Unassembled WGS sequence"/>
</dbReference>
<evidence type="ECO:0000256" key="6">
    <source>
        <dbReference type="RuleBase" id="RU362091"/>
    </source>
</evidence>
<sequence length="705" mass="77386">MSPIIGYLDGADIGVIVAYFVIVFAVGIWSSLRNRGSVGGYFLAGRSMTWIPVGASLFASNIGSGHFIGLAGSGASSGIGIAVFEYNAAITLGFLGWLFLPVYVASGILTMPEYLRHRFGGQRIRVYLAVIALLLYIFTKISADLYAGAVFIQQAMEISIYPAAIILLVIAALFTIMGGLTAVIWTDFAQVLIMIAGALYLSIRSFQVTGGFDSLVVNYFNAIPNTTRAYRSTTFSTSNNVAGYSPDLYGTDTDRNIILLAANPEGQSLGVFAECSIPPSDALQFFKSINSKDLPWVGAIFGLTINATWYWCTDQVIVQRCLAAKNMVHAKAGIVLAMFIKMLPLWLMVIPGMAARILFADTVACGDANLCEKICSKVAGCTDIAYPSLVLNLLPSGARGLMLSVMMASLVSSLTSIFNSSSTIFTVDIWRLIRPHCKDAELMIVGRVVVLILVAISLAWIPIVQLSDELFNYIQSVTGYLAPPICATYVFAVFWHRTNEIGVFCALIIGLIIGVIRFAWEISYGASPCGEVITNPPYFLVTMHYLHFSILLFFISSVVIVVATLVTPPLPPSYSITTVTELLMLLSFVQTRRLIFSDRHSPFDPELDAPKVTIVSEEEKAEWLAEGEEMKPVLPWYKKAINWMCGIETMQDRREPVFTEEEAEELIEMKKRETSIEEDPKQRLLVNTAACTAVIITIFIWAFFA</sequence>
<dbReference type="EMBL" id="UYWX01020293">
    <property type="protein sequence ID" value="VDM30210.1"/>
    <property type="molecule type" value="Genomic_DNA"/>
</dbReference>
<dbReference type="InterPro" id="IPR038377">
    <property type="entry name" value="Na/Glc_symporter_sf"/>
</dbReference>
<evidence type="ECO:0000256" key="4">
    <source>
        <dbReference type="ARBA" id="ARBA00022989"/>
    </source>
</evidence>
<protein>
    <submittedName>
        <fullName evidence="10">Sodium/glucose cotransporter 4</fullName>
    </submittedName>
</protein>
<feature type="transmembrane region" description="Helical" evidence="7">
    <location>
        <begin position="473"/>
        <end position="494"/>
    </location>
</feature>
<evidence type="ECO:0000256" key="3">
    <source>
        <dbReference type="ARBA" id="ARBA00022692"/>
    </source>
</evidence>
<dbReference type="OrthoDB" id="6132759at2759"/>
<dbReference type="WBParaSite" id="TTAC_0000608001-mRNA-1">
    <property type="protein sequence ID" value="TTAC_0000608001-mRNA-1"/>
    <property type="gene ID" value="TTAC_0000608001"/>
</dbReference>
<dbReference type="AlphaFoldDB" id="A0A0R3WZ79"/>
<dbReference type="GO" id="GO:0005886">
    <property type="term" value="C:plasma membrane"/>
    <property type="evidence" value="ECO:0007669"/>
    <property type="project" value="TreeGrafter"/>
</dbReference>
<evidence type="ECO:0000256" key="7">
    <source>
        <dbReference type="SAM" id="Phobius"/>
    </source>
</evidence>
<proteinExistence type="inferred from homology"/>
<dbReference type="PANTHER" id="PTHR11819">
    <property type="entry name" value="SOLUTE CARRIER FAMILY 5"/>
    <property type="match status" value="1"/>
</dbReference>
<evidence type="ECO:0000256" key="2">
    <source>
        <dbReference type="ARBA" id="ARBA00006434"/>
    </source>
</evidence>
<feature type="transmembrane region" description="Helical" evidence="7">
    <location>
        <begin position="158"/>
        <end position="176"/>
    </location>
</feature>
<keyword evidence="4 7" id="KW-1133">Transmembrane helix</keyword>
<dbReference type="PROSITE" id="PS50283">
    <property type="entry name" value="NA_SOLUT_SYMP_3"/>
    <property type="match status" value="1"/>
</dbReference>
<reference evidence="10" key="1">
    <citation type="submission" date="2017-02" db="UniProtKB">
        <authorList>
            <consortium name="WormBaseParasite"/>
        </authorList>
    </citation>
    <scope>IDENTIFICATION</scope>
</reference>
<gene>
    <name evidence="8" type="ORF">TTAC_LOCUS6065</name>
</gene>
<evidence type="ECO:0000256" key="1">
    <source>
        <dbReference type="ARBA" id="ARBA00004141"/>
    </source>
</evidence>
<organism evidence="10">
    <name type="scientific">Hydatigena taeniaeformis</name>
    <name type="common">Feline tapeworm</name>
    <name type="synonym">Taenia taeniaeformis</name>
    <dbReference type="NCBI Taxonomy" id="6205"/>
    <lineage>
        <taxon>Eukaryota</taxon>
        <taxon>Metazoa</taxon>
        <taxon>Spiralia</taxon>
        <taxon>Lophotrochozoa</taxon>
        <taxon>Platyhelminthes</taxon>
        <taxon>Cestoda</taxon>
        <taxon>Eucestoda</taxon>
        <taxon>Cyclophyllidea</taxon>
        <taxon>Taeniidae</taxon>
        <taxon>Hydatigera</taxon>
    </lineage>
</organism>
<evidence type="ECO:0000313" key="9">
    <source>
        <dbReference type="Proteomes" id="UP000274429"/>
    </source>
</evidence>
<feature type="transmembrane region" description="Helical" evidence="7">
    <location>
        <begin position="294"/>
        <end position="312"/>
    </location>
</feature>
<feature type="transmembrane region" description="Helical" evidence="7">
    <location>
        <begin position="12"/>
        <end position="32"/>
    </location>
</feature>
<dbReference type="InterPro" id="IPR001734">
    <property type="entry name" value="Na/solute_symporter"/>
</dbReference>
<evidence type="ECO:0000313" key="10">
    <source>
        <dbReference type="WBParaSite" id="TTAC_0000608001-mRNA-1"/>
    </source>
</evidence>
<keyword evidence="5 7" id="KW-0472">Membrane</keyword>
<dbReference type="Pfam" id="PF00474">
    <property type="entry name" value="SSF"/>
    <property type="match status" value="1"/>
</dbReference>
<accession>A0A0R3WZ79</accession>
<dbReference type="STRING" id="6205.A0A0R3WZ79"/>
<keyword evidence="3 7" id="KW-0812">Transmembrane</keyword>
<feature type="transmembrane region" description="Helical" evidence="7">
    <location>
        <begin position="545"/>
        <end position="566"/>
    </location>
</feature>
<keyword evidence="9" id="KW-1185">Reference proteome</keyword>
<evidence type="ECO:0000313" key="8">
    <source>
        <dbReference type="EMBL" id="VDM30210.1"/>
    </source>
</evidence>
<feature type="transmembrane region" description="Helical" evidence="7">
    <location>
        <begin position="684"/>
        <end position="704"/>
    </location>
</feature>
<evidence type="ECO:0000256" key="5">
    <source>
        <dbReference type="ARBA" id="ARBA00023136"/>
    </source>
</evidence>